<feature type="transmembrane region" description="Helical" evidence="2">
    <location>
        <begin position="386"/>
        <end position="409"/>
    </location>
</feature>
<feature type="transmembrane region" description="Helical" evidence="2">
    <location>
        <begin position="735"/>
        <end position="753"/>
    </location>
</feature>
<sequence length="770" mass="75287">MIEPQRIRRRPRRAVAVRAVLALLVGVVLGAVGPVSAAAAESTTTPASPAARAVSAAVSTSPNESAPLVVLGVSGLSWTAVRELAASDDPLVAADAAAVLDYAAANEPVNLVQRTVGEASCPADGWLTLGAGTRARADASHLHATTTCSGGTWTSAARLAQADGYGAEPGTLATALEAAEVSYAAAGDGAVLALTNAAGPPDSADPAALLAGSGTGAAGDRAADDGTAPGLILIDLMGTPDSGDTGPAPAPTEPSRAAQAVRALAQALGELTGPARVVVVSVADPQDPSPQLAILPAGTTSTRGSDGGLLVGPSTHRRGLIQLTDLAPTLLAALAGRDAVAASGLSGGVLTLPTAPTAGAADPSAGADRTAALADDAVHAVASERAVIPVTLVLLAAALVLLVAVGLGLRRPRRGALGRLGWAACWVTALPAGIWLANLVPWWRANTWAPALAALVGALGAGLLTGLAALLARMPRLGAPGAALALAATAPVVILADAAVGAPLGFNGPLGMNAVVAGRFYGVSNTAFALAAGALVVALAVGADRFAATRGHRRAAVVAAVAVPGLLALAVDGAPQLGADVGGALTLIPALVALGAGLAGVRLGLRRWLGVGAVTVGVVGGFALVDYASGSRTHLGGFVAQVLDGTAGTTLVRKAGALVSPFRSSPLALAALAVGLVLAVAVARWLPRTVRRARAGRGPYSWLATTPAPAWLSPALRALAVLVVVEVLVNDSGPTMLLFSAAAALPALAALLLSGPGQASPTGAASARAR</sequence>
<feature type="transmembrane region" description="Helical" evidence="2">
    <location>
        <begin position="708"/>
        <end position="729"/>
    </location>
</feature>
<evidence type="ECO:0000256" key="2">
    <source>
        <dbReference type="SAM" id="Phobius"/>
    </source>
</evidence>
<dbReference type="AlphaFoldDB" id="A0A1M4RZ43"/>
<proteinExistence type="predicted"/>
<feature type="region of interest" description="Disordered" evidence="1">
    <location>
        <begin position="234"/>
        <end position="254"/>
    </location>
</feature>
<feature type="transmembrane region" description="Helical" evidence="2">
    <location>
        <begin position="449"/>
        <end position="472"/>
    </location>
</feature>
<evidence type="ECO:0000313" key="3">
    <source>
        <dbReference type="EMBL" id="SHE25228.1"/>
    </source>
</evidence>
<feature type="transmembrane region" description="Helical" evidence="2">
    <location>
        <begin position="484"/>
        <end position="506"/>
    </location>
</feature>
<feature type="transmembrane region" description="Helical" evidence="2">
    <location>
        <begin position="555"/>
        <end position="575"/>
    </location>
</feature>
<feature type="transmembrane region" description="Helical" evidence="2">
    <location>
        <begin position="581"/>
        <end position="601"/>
    </location>
</feature>
<reference evidence="4" key="1">
    <citation type="submission" date="2016-09" db="EMBL/GenBank/DDBJ databases">
        <authorList>
            <person name="Strepis N."/>
        </authorList>
    </citation>
    <scope>NUCLEOTIDE SEQUENCE [LARGE SCALE GENOMIC DNA]</scope>
</reference>
<evidence type="ECO:0000313" key="4">
    <source>
        <dbReference type="Proteomes" id="UP000184291"/>
    </source>
</evidence>
<protein>
    <submittedName>
        <fullName evidence="3">Uncharacterized protein</fullName>
    </submittedName>
</protein>
<feature type="transmembrane region" description="Helical" evidence="2">
    <location>
        <begin position="667"/>
        <end position="687"/>
    </location>
</feature>
<dbReference type="Proteomes" id="UP000184291">
    <property type="component" value="Unassembled WGS sequence"/>
</dbReference>
<keyword evidence="2" id="KW-1133">Transmembrane helix</keyword>
<gene>
    <name evidence="3" type="ORF">ACGLYG10_1444</name>
</gene>
<dbReference type="EMBL" id="FQTT01000010">
    <property type="protein sequence ID" value="SHE25228.1"/>
    <property type="molecule type" value="Genomic_DNA"/>
</dbReference>
<name>A0A1M4RZ43_9ACTO</name>
<keyword evidence="2" id="KW-0472">Membrane</keyword>
<feature type="transmembrane region" description="Helical" evidence="2">
    <location>
        <begin position="608"/>
        <end position="625"/>
    </location>
</feature>
<dbReference type="STRING" id="1892869.ACGLYG10_1444"/>
<feature type="transmembrane region" description="Helical" evidence="2">
    <location>
        <begin position="421"/>
        <end position="443"/>
    </location>
</feature>
<organism evidence="3 4">
    <name type="scientific">Actinomyces glycerinitolerans</name>
    <dbReference type="NCBI Taxonomy" id="1892869"/>
    <lineage>
        <taxon>Bacteria</taxon>
        <taxon>Bacillati</taxon>
        <taxon>Actinomycetota</taxon>
        <taxon>Actinomycetes</taxon>
        <taxon>Actinomycetales</taxon>
        <taxon>Actinomycetaceae</taxon>
        <taxon>Actinomyces</taxon>
    </lineage>
</organism>
<accession>A0A1M4RZ43</accession>
<dbReference type="RefSeq" id="WP_073329762.1">
    <property type="nucleotide sequence ID" value="NZ_FQTT01000010.1"/>
</dbReference>
<feature type="transmembrane region" description="Helical" evidence="2">
    <location>
        <begin position="526"/>
        <end position="543"/>
    </location>
</feature>
<keyword evidence="2" id="KW-0812">Transmembrane</keyword>
<evidence type="ECO:0000256" key="1">
    <source>
        <dbReference type="SAM" id="MobiDB-lite"/>
    </source>
</evidence>
<keyword evidence="4" id="KW-1185">Reference proteome</keyword>